<name>A0A317FA63_9PROT</name>
<feature type="transmembrane region" description="Helical" evidence="6">
    <location>
        <begin position="413"/>
        <end position="433"/>
    </location>
</feature>
<protein>
    <submittedName>
        <fullName evidence="9">Oxidoreductase</fullName>
    </submittedName>
</protein>
<dbReference type="RefSeq" id="WP_109872450.1">
    <property type="nucleotide sequence ID" value="NZ_QGNA01000005.1"/>
</dbReference>
<keyword evidence="10" id="KW-1185">Reference proteome</keyword>
<feature type="transmembrane region" description="Helical" evidence="6">
    <location>
        <begin position="371"/>
        <end position="393"/>
    </location>
</feature>
<feature type="domain" description="NADH-Ubiquinone oxidoreductase (complex I) chain 5 N-terminal" evidence="8">
    <location>
        <begin position="34"/>
        <end position="72"/>
    </location>
</feature>
<feature type="transmembrane region" description="Helical" evidence="6">
    <location>
        <begin position="258"/>
        <end position="280"/>
    </location>
</feature>
<evidence type="ECO:0000256" key="1">
    <source>
        <dbReference type="ARBA" id="ARBA00004127"/>
    </source>
</evidence>
<evidence type="ECO:0000256" key="6">
    <source>
        <dbReference type="SAM" id="Phobius"/>
    </source>
</evidence>
<evidence type="ECO:0000256" key="3">
    <source>
        <dbReference type="ARBA" id="ARBA00022989"/>
    </source>
</evidence>
<dbReference type="GO" id="GO:0016020">
    <property type="term" value="C:membrane"/>
    <property type="evidence" value="ECO:0007669"/>
    <property type="project" value="UniProtKB-SubCell"/>
</dbReference>
<dbReference type="PRINTS" id="PR01434">
    <property type="entry name" value="NADHDHGNASE5"/>
</dbReference>
<dbReference type="InterPro" id="IPR001750">
    <property type="entry name" value="ND/Mrp_TM"/>
</dbReference>
<evidence type="ECO:0000259" key="7">
    <source>
        <dbReference type="Pfam" id="PF00361"/>
    </source>
</evidence>
<evidence type="ECO:0000256" key="5">
    <source>
        <dbReference type="RuleBase" id="RU000320"/>
    </source>
</evidence>
<accession>A0A317FA63</accession>
<keyword evidence="2 5" id="KW-0812">Transmembrane</keyword>
<dbReference type="OrthoDB" id="9811798at2"/>
<dbReference type="Pfam" id="PF00361">
    <property type="entry name" value="Proton_antipo_M"/>
    <property type="match status" value="1"/>
</dbReference>
<comment type="subcellular location">
    <subcellularLocation>
        <location evidence="1">Endomembrane system</location>
        <topology evidence="1">Multi-pass membrane protein</topology>
    </subcellularLocation>
    <subcellularLocation>
        <location evidence="5">Membrane</location>
        <topology evidence="5">Multi-pass membrane protein</topology>
    </subcellularLocation>
</comment>
<dbReference type="GO" id="GO:0008137">
    <property type="term" value="F:NADH dehydrogenase (ubiquinone) activity"/>
    <property type="evidence" value="ECO:0007669"/>
    <property type="project" value="InterPro"/>
</dbReference>
<keyword evidence="3 6" id="KW-1133">Transmembrane helix</keyword>
<proteinExistence type="predicted"/>
<feature type="transmembrane region" description="Helical" evidence="6">
    <location>
        <begin position="227"/>
        <end position="251"/>
    </location>
</feature>
<dbReference type="GO" id="GO:0015990">
    <property type="term" value="P:electron transport coupled proton transport"/>
    <property type="evidence" value="ECO:0007669"/>
    <property type="project" value="TreeGrafter"/>
</dbReference>
<gene>
    <name evidence="9" type="ORF">DFH01_20840</name>
</gene>
<sequence>MARLLSSAMWSAFGLFLLVLAFRAGAEPLAFGPFRLDSLALFLGAAVTLVSAVVHHFALRHMQGDAAYESFFRRLSGLTALVLLLLAADSVLLFAGLWVAMGWLLADAIGHVRSWPQAQAAAALARLWFLRGAAALVVGLLLLAAATGSLSIAGIVAAAGAANPLLVGLGCAALGLAAAIQCGLFPFQRWLLSSMTAPTPVSAFMHAGLVNAGGILVARFAPAFEAAPLVLLLVFAAGAASALFGQVAALVQSDVKRGLAASTTAQMGFMLMQCGLGFHAAAMTHLVLHGLYKASLFLGAGSGLAAARRPGSTGTPGAAAIGPALFAALLGGAGFALASGKLGADTGALLVLFAALAAAQASLATSAAAPLVRWAAAPLLLGLGGVLYGALIRGAEALLAGTPGLVAPQPLTALHWLAAGAFLAAWIAVQAGLHRRSAALYVRVLGLSQPAAAAITDRRETAHA</sequence>
<feature type="transmembrane region" description="Helical" evidence="6">
    <location>
        <begin position="133"/>
        <end position="159"/>
    </location>
</feature>
<feature type="transmembrane region" description="Helical" evidence="6">
    <location>
        <begin position="165"/>
        <end position="187"/>
    </location>
</feature>
<dbReference type="PANTHER" id="PTHR42829:SF1">
    <property type="entry name" value="INORGANIC CARBON TRANSPORTER SUBUNIT DABB-RELATED"/>
    <property type="match status" value="1"/>
</dbReference>
<dbReference type="GO" id="GO:0003954">
    <property type="term" value="F:NADH dehydrogenase activity"/>
    <property type="evidence" value="ECO:0007669"/>
    <property type="project" value="TreeGrafter"/>
</dbReference>
<dbReference type="EMBL" id="QGNA01000005">
    <property type="protein sequence ID" value="PWS34809.1"/>
    <property type="molecule type" value="Genomic_DNA"/>
</dbReference>
<dbReference type="Proteomes" id="UP000245765">
    <property type="component" value="Unassembled WGS sequence"/>
</dbReference>
<evidence type="ECO:0000259" key="8">
    <source>
        <dbReference type="Pfam" id="PF00662"/>
    </source>
</evidence>
<dbReference type="InterPro" id="IPR003945">
    <property type="entry name" value="NU5C-like"/>
</dbReference>
<comment type="caution">
    <text evidence="9">The sequence shown here is derived from an EMBL/GenBank/DDBJ whole genome shotgun (WGS) entry which is preliminary data.</text>
</comment>
<dbReference type="GO" id="GO:0042773">
    <property type="term" value="P:ATP synthesis coupled electron transport"/>
    <property type="evidence" value="ECO:0007669"/>
    <property type="project" value="InterPro"/>
</dbReference>
<dbReference type="AlphaFoldDB" id="A0A317FA63"/>
<reference evidence="10" key="1">
    <citation type="submission" date="2018-05" db="EMBL/GenBank/DDBJ databases">
        <authorList>
            <person name="Du Z."/>
            <person name="Wang X."/>
        </authorList>
    </citation>
    <scope>NUCLEOTIDE SEQUENCE [LARGE SCALE GENOMIC DNA]</scope>
    <source>
        <strain evidence="10">CQN31</strain>
    </source>
</reference>
<dbReference type="Pfam" id="PF00662">
    <property type="entry name" value="Proton_antipo_N"/>
    <property type="match status" value="1"/>
</dbReference>
<organism evidence="9 10">
    <name type="scientific">Falsiroseomonas bella</name>
    <dbReference type="NCBI Taxonomy" id="2184016"/>
    <lineage>
        <taxon>Bacteria</taxon>
        <taxon>Pseudomonadati</taxon>
        <taxon>Pseudomonadota</taxon>
        <taxon>Alphaproteobacteria</taxon>
        <taxon>Acetobacterales</taxon>
        <taxon>Roseomonadaceae</taxon>
        <taxon>Falsiroseomonas</taxon>
    </lineage>
</organism>
<evidence type="ECO:0000313" key="9">
    <source>
        <dbReference type="EMBL" id="PWS34809.1"/>
    </source>
</evidence>
<dbReference type="PANTHER" id="PTHR42829">
    <property type="entry name" value="NADH-UBIQUINONE OXIDOREDUCTASE CHAIN 5"/>
    <property type="match status" value="1"/>
</dbReference>
<feature type="transmembrane region" description="Helical" evidence="6">
    <location>
        <begin position="36"/>
        <end position="59"/>
    </location>
</feature>
<feature type="domain" description="NADH:quinone oxidoreductase/Mrp antiporter transmembrane" evidence="7">
    <location>
        <begin position="109"/>
        <end position="303"/>
    </location>
</feature>
<evidence type="ECO:0000256" key="4">
    <source>
        <dbReference type="ARBA" id="ARBA00023136"/>
    </source>
</evidence>
<dbReference type="InterPro" id="IPR001516">
    <property type="entry name" value="Proton_antipo_N"/>
</dbReference>
<feature type="transmembrane region" description="Helical" evidence="6">
    <location>
        <begin position="346"/>
        <end position="364"/>
    </location>
</feature>
<feature type="transmembrane region" description="Helical" evidence="6">
    <location>
        <begin position="319"/>
        <end position="340"/>
    </location>
</feature>
<feature type="transmembrane region" description="Helical" evidence="6">
    <location>
        <begin position="199"/>
        <end position="221"/>
    </location>
</feature>
<dbReference type="GO" id="GO:0012505">
    <property type="term" value="C:endomembrane system"/>
    <property type="evidence" value="ECO:0007669"/>
    <property type="project" value="UniProtKB-SubCell"/>
</dbReference>
<keyword evidence="4 6" id="KW-0472">Membrane</keyword>
<evidence type="ECO:0000256" key="2">
    <source>
        <dbReference type="ARBA" id="ARBA00022692"/>
    </source>
</evidence>
<evidence type="ECO:0000313" key="10">
    <source>
        <dbReference type="Proteomes" id="UP000245765"/>
    </source>
</evidence>